<proteinExistence type="predicted"/>
<feature type="chain" id="PRO_5031449189" description="SUEL-type lectin domain-containing protein" evidence="1">
    <location>
        <begin position="20"/>
        <end position="239"/>
    </location>
</feature>
<accession>A0A7S4JGT6</accession>
<evidence type="ECO:0008006" key="3">
    <source>
        <dbReference type="Google" id="ProtNLM"/>
    </source>
</evidence>
<gene>
    <name evidence="2" type="ORF">NAES01612_LOCUS170</name>
</gene>
<dbReference type="EMBL" id="HBKR01000325">
    <property type="protein sequence ID" value="CAE2263198.1"/>
    <property type="molecule type" value="Transcribed_RNA"/>
</dbReference>
<feature type="signal peptide" evidence="1">
    <location>
        <begin position="1"/>
        <end position="19"/>
    </location>
</feature>
<keyword evidence="1" id="KW-0732">Signal</keyword>
<protein>
    <recommendedName>
        <fullName evidence="3">SUEL-type lectin domain-containing protein</fullName>
    </recommendedName>
</protein>
<evidence type="ECO:0000313" key="2">
    <source>
        <dbReference type="EMBL" id="CAE2263198.1"/>
    </source>
</evidence>
<sequence>MKQLISYLLLLFLFSSSFSSSTNFLVLEGAIFGNGRGGFCDAFYYAFGNGCDGTTTSCSFPLSREVCSFGTDNYGEVNNSYINTMHVNYFCSETNVFLSADFHQTDGDILEVTCPQSPSLSTLPSPHLSPLSPSPLFPVEYRTPRIPSKSLSLPSSGLIVDLGVVIGGVGSYCDAYFKSAPLCTGKKKCVLPITGELCSIGAPNTNTTLNYMHIMYSCGDSDFRRVSVAQTDKVAVIAC</sequence>
<name>A0A7S4JGT6_9EUKA</name>
<organism evidence="2">
    <name type="scientific">Paramoeba aestuarina</name>
    <dbReference type="NCBI Taxonomy" id="180227"/>
    <lineage>
        <taxon>Eukaryota</taxon>
        <taxon>Amoebozoa</taxon>
        <taxon>Discosea</taxon>
        <taxon>Flabellinia</taxon>
        <taxon>Dactylopodida</taxon>
        <taxon>Paramoebidae</taxon>
        <taxon>Paramoeba</taxon>
    </lineage>
</organism>
<reference evidence="2" key="1">
    <citation type="submission" date="2021-01" db="EMBL/GenBank/DDBJ databases">
        <authorList>
            <person name="Corre E."/>
            <person name="Pelletier E."/>
            <person name="Niang G."/>
            <person name="Scheremetjew M."/>
            <person name="Finn R."/>
            <person name="Kale V."/>
            <person name="Holt S."/>
            <person name="Cochrane G."/>
            <person name="Meng A."/>
            <person name="Brown T."/>
            <person name="Cohen L."/>
        </authorList>
    </citation>
    <scope>NUCLEOTIDE SEQUENCE</scope>
    <source>
        <strain evidence="2">SoJaBio B1-5/56/2</strain>
    </source>
</reference>
<evidence type="ECO:0000256" key="1">
    <source>
        <dbReference type="SAM" id="SignalP"/>
    </source>
</evidence>
<dbReference type="AlphaFoldDB" id="A0A7S4JGT6"/>